<evidence type="ECO:0000313" key="10">
    <source>
        <dbReference type="Proteomes" id="UP000555728"/>
    </source>
</evidence>
<evidence type="ECO:0000256" key="6">
    <source>
        <dbReference type="ARBA" id="ARBA00023284"/>
    </source>
</evidence>
<name>A0A7W6WIZ7_9PROT</name>
<reference evidence="9 10" key="1">
    <citation type="submission" date="2020-08" db="EMBL/GenBank/DDBJ databases">
        <title>Genome sequencing of Purple Non-Sulfur Bacteria from various extreme environments.</title>
        <authorList>
            <person name="Mayer M."/>
        </authorList>
    </citation>
    <scope>NUCLEOTIDE SEQUENCE [LARGE SCALE GENOMIC DNA]</scope>
    <source>
        <strain evidence="9 10">JA135</strain>
    </source>
</reference>
<comment type="similarity">
    <text evidence="2 7">Belongs to the glutaredoxin family.</text>
</comment>
<comment type="caution">
    <text evidence="9">The sequence shown here is derived from an EMBL/GenBank/DDBJ whole genome shotgun (WGS) entry which is preliminary data.</text>
</comment>
<protein>
    <recommendedName>
        <fullName evidence="7">Glutaredoxin</fullName>
    </recommendedName>
</protein>
<dbReference type="InterPro" id="IPR014025">
    <property type="entry name" value="Glutaredoxin_subgr"/>
</dbReference>
<dbReference type="PROSITE" id="PS00195">
    <property type="entry name" value="GLUTAREDOXIN_1"/>
    <property type="match status" value="1"/>
</dbReference>
<evidence type="ECO:0000256" key="1">
    <source>
        <dbReference type="ARBA" id="ARBA00002549"/>
    </source>
</evidence>
<proteinExistence type="inferred from homology"/>
<dbReference type="InterPro" id="IPR036249">
    <property type="entry name" value="Thioredoxin-like_sf"/>
</dbReference>
<dbReference type="PANTHER" id="PTHR45694:SF18">
    <property type="entry name" value="GLUTAREDOXIN-1-RELATED"/>
    <property type="match status" value="1"/>
</dbReference>
<dbReference type="CDD" id="cd03418">
    <property type="entry name" value="GRX_GRXb_1_3_like"/>
    <property type="match status" value="1"/>
</dbReference>
<keyword evidence="5" id="KW-1015">Disulfide bond</keyword>
<comment type="function">
    <text evidence="1 7">Has a glutathione-disulfide oxidoreductase activity in the presence of NADPH and glutathione reductase. Reduces low molecular weight disulfides and proteins.</text>
</comment>
<dbReference type="PROSITE" id="PS50404">
    <property type="entry name" value="GST_NTER"/>
    <property type="match status" value="1"/>
</dbReference>
<evidence type="ECO:0000256" key="5">
    <source>
        <dbReference type="ARBA" id="ARBA00023157"/>
    </source>
</evidence>
<dbReference type="GO" id="GO:0034599">
    <property type="term" value="P:cellular response to oxidative stress"/>
    <property type="evidence" value="ECO:0007669"/>
    <property type="project" value="TreeGrafter"/>
</dbReference>
<dbReference type="PROSITE" id="PS51354">
    <property type="entry name" value="GLUTAREDOXIN_2"/>
    <property type="match status" value="1"/>
</dbReference>
<dbReference type="GO" id="GO:0045454">
    <property type="term" value="P:cell redox homeostasis"/>
    <property type="evidence" value="ECO:0007669"/>
    <property type="project" value="InterPro"/>
</dbReference>
<keyword evidence="3 7" id="KW-0813">Transport</keyword>
<dbReference type="InterPro" id="IPR011767">
    <property type="entry name" value="GLR_AS"/>
</dbReference>
<dbReference type="GO" id="GO:0015038">
    <property type="term" value="F:glutathione disulfide oxidoreductase activity"/>
    <property type="evidence" value="ECO:0007669"/>
    <property type="project" value="UniProtKB-UniRule"/>
</dbReference>
<evidence type="ECO:0000313" key="9">
    <source>
        <dbReference type="EMBL" id="MBB4284460.1"/>
    </source>
</evidence>
<dbReference type="InterPro" id="IPR004045">
    <property type="entry name" value="Glutathione_S-Trfase_N"/>
</dbReference>
<dbReference type="Proteomes" id="UP000555728">
    <property type="component" value="Unassembled WGS sequence"/>
</dbReference>
<dbReference type="PRINTS" id="PR00160">
    <property type="entry name" value="GLUTAREDOXIN"/>
</dbReference>
<keyword evidence="7" id="KW-0963">Cytoplasm</keyword>
<evidence type="ECO:0000259" key="8">
    <source>
        <dbReference type="PROSITE" id="PS50404"/>
    </source>
</evidence>
<evidence type="ECO:0000256" key="2">
    <source>
        <dbReference type="ARBA" id="ARBA00007787"/>
    </source>
</evidence>
<keyword evidence="4 7" id="KW-0249">Electron transport</keyword>
<dbReference type="SUPFAM" id="SSF52833">
    <property type="entry name" value="Thioredoxin-like"/>
    <property type="match status" value="1"/>
</dbReference>
<evidence type="ECO:0000256" key="7">
    <source>
        <dbReference type="RuleBase" id="RU364065"/>
    </source>
</evidence>
<dbReference type="Pfam" id="PF00462">
    <property type="entry name" value="Glutaredoxin"/>
    <property type="match status" value="1"/>
</dbReference>
<dbReference type="AlphaFoldDB" id="A0A7W6WIZ7"/>
<dbReference type="NCBIfam" id="TIGR02181">
    <property type="entry name" value="GRX_bact"/>
    <property type="match status" value="1"/>
</dbReference>
<dbReference type="EMBL" id="JACIGI010000001">
    <property type="protein sequence ID" value="MBB4284460.1"/>
    <property type="molecule type" value="Genomic_DNA"/>
</dbReference>
<dbReference type="Gene3D" id="3.40.30.10">
    <property type="entry name" value="Glutaredoxin"/>
    <property type="match status" value="1"/>
</dbReference>
<accession>A0A7W6WIZ7</accession>
<keyword evidence="10" id="KW-1185">Reference proteome</keyword>
<feature type="domain" description="GST N-terminal" evidence="8">
    <location>
        <begin position="5"/>
        <end position="91"/>
    </location>
</feature>
<gene>
    <name evidence="9" type="ORF">GGD88_000166</name>
</gene>
<evidence type="ECO:0000256" key="4">
    <source>
        <dbReference type="ARBA" id="ARBA00022982"/>
    </source>
</evidence>
<dbReference type="FunFam" id="3.40.30.10:FF:000018">
    <property type="entry name" value="Glutaredoxin"/>
    <property type="match status" value="1"/>
</dbReference>
<organism evidence="9 10">
    <name type="scientific">Roseospira goensis</name>
    <dbReference type="NCBI Taxonomy" id="391922"/>
    <lineage>
        <taxon>Bacteria</taxon>
        <taxon>Pseudomonadati</taxon>
        <taxon>Pseudomonadota</taxon>
        <taxon>Alphaproteobacteria</taxon>
        <taxon>Rhodospirillales</taxon>
        <taxon>Rhodospirillaceae</taxon>
        <taxon>Roseospira</taxon>
    </lineage>
</organism>
<dbReference type="InterPro" id="IPR011900">
    <property type="entry name" value="GRX_bact"/>
</dbReference>
<sequence length="91" mass="10014">MPVMATVELYTTPICPFCHRAKQLLQRKGVQYRERNVMLNPGTRAEMVDRAGGARTVPQIFINGQHIGGCDELYALDGKGGLDPLLRAEAS</sequence>
<dbReference type="GO" id="GO:0005737">
    <property type="term" value="C:cytoplasm"/>
    <property type="evidence" value="ECO:0007669"/>
    <property type="project" value="TreeGrafter"/>
</dbReference>
<keyword evidence="6 7" id="KW-0676">Redox-active center</keyword>
<evidence type="ECO:0000256" key="3">
    <source>
        <dbReference type="ARBA" id="ARBA00022448"/>
    </source>
</evidence>
<dbReference type="PANTHER" id="PTHR45694">
    <property type="entry name" value="GLUTAREDOXIN 2"/>
    <property type="match status" value="1"/>
</dbReference>
<dbReference type="InterPro" id="IPR002109">
    <property type="entry name" value="Glutaredoxin"/>
</dbReference>